<dbReference type="InterPro" id="IPR051533">
    <property type="entry name" value="WaaL-like"/>
</dbReference>
<feature type="domain" description="O-antigen ligase-related" evidence="7">
    <location>
        <begin position="246"/>
        <end position="386"/>
    </location>
</feature>
<dbReference type="GO" id="GO:0016020">
    <property type="term" value="C:membrane"/>
    <property type="evidence" value="ECO:0007669"/>
    <property type="project" value="UniProtKB-SubCell"/>
</dbReference>
<dbReference type="PANTHER" id="PTHR37422:SF23">
    <property type="entry name" value="TEICHURONIC ACID BIOSYNTHESIS PROTEIN TUAE"/>
    <property type="match status" value="1"/>
</dbReference>
<feature type="transmembrane region" description="Helical" evidence="6">
    <location>
        <begin position="431"/>
        <end position="453"/>
    </location>
</feature>
<dbReference type="GO" id="GO:0016874">
    <property type="term" value="F:ligase activity"/>
    <property type="evidence" value="ECO:0007669"/>
    <property type="project" value="UniProtKB-KW"/>
</dbReference>
<name>A0A5B0WRG5_9GAMM</name>
<feature type="transmembrane region" description="Helical" evidence="6">
    <location>
        <begin position="66"/>
        <end position="85"/>
    </location>
</feature>
<feature type="transmembrane region" description="Helical" evidence="6">
    <location>
        <begin position="374"/>
        <end position="394"/>
    </location>
</feature>
<sequence length="493" mass="54186">MSRDGVMDWYTRLGFYALMAMLLLAPLFRSGKTPLALLVLELLALFALALLLWRPRVIAVSGLEKLLLLALLALPLLQLLPLPGLSRLSLPGQADYFSALQLVGSEASTRLTLLPRETLLGWMVLLLPVSVFLLVRALPYAQLRTALVLVFVMAAAQAVLGLLQYGTGPDSPFMVGMDQSGGLSKGTWRGRNSYANFLDMTLMLTLALFMATLGRQRRVQRARNLRERLLYLSTLQGHKAFLYGALSVLLLLAVVFSRSRAGIGLAIVGVLLVGVLFSRRIGGSNTYGLTGTVTSIAVACAIAIGLGPVWERFAARDPMSDGRWTTFQGVIEGIAQFSPLGAGSGTFEQVFPPFQDLAHASVTMNQAHNSYLEWLFNAGVPGAVLVVAFLALYVRRWFALWKTGEWGEFRYIQVGAGLAMLLTLLHELVDFNLFVPANLAYFAFFAGVFFYPWEEPPKPVRARKGEVIAERSRPQLRPVGEASTQRNPFMDDE</sequence>
<comment type="caution">
    <text evidence="8">The sequence shown here is derived from an EMBL/GenBank/DDBJ whole genome shotgun (WGS) entry which is preliminary data.</text>
</comment>
<keyword evidence="4 6" id="KW-0472">Membrane</keyword>
<protein>
    <submittedName>
        <fullName evidence="8">O-antigen ligase family protein</fullName>
    </submittedName>
</protein>
<keyword evidence="2 6" id="KW-0812">Transmembrane</keyword>
<evidence type="ECO:0000256" key="5">
    <source>
        <dbReference type="SAM" id="MobiDB-lite"/>
    </source>
</evidence>
<dbReference type="Proteomes" id="UP000323708">
    <property type="component" value="Unassembled WGS sequence"/>
</dbReference>
<reference evidence="8 9" key="1">
    <citation type="submission" date="2019-09" db="EMBL/GenBank/DDBJ databases">
        <authorList>
            <person name="Chen X.-Y."/>
        </authorList>
    </citation>
    <scope>NUCLEOTIDE SEQUENCE [LARGE SCALE GENOMIC DNA]</scope>
    <source>
        <strain evidence="8 9">NY5</strain>
    </source>
</reference>
<feature type="transmembrane region" description="Helical" evidence="6">
    <location>
        <begin position="261"/>
        <end position="277"/>
    </location>
</feature>
<dbReference type="EMBL" id="VTUX01000009">
    <property type="protein sequence ID" value="KAA1188915.1"/>
    <property type="molecule type" value="Genomic_DNA"/>
</dbReference>
<evidence type="ECO:0000256" key="4">
    <source>
        <dbReference type="ARBA" id="ARBA00023136"/>
    </source>
</evidence>
<evidence type="ECO:0000259" key="7">
    <source>
        <dbReference type="Pfam" id="PF04932"/>
    </source>
</evidence>
<feature type="transmembrane region" description="Helical" evidence="6">
    <location>
        <begin position="145"/>
        <end position="165"/>
    </location>
</feature>
<evidence type="ECO:0000313" key="8">
    <source>
        <dbReference type="EMBL" id="KAA1188915.1"/>
    </source>
</evidence>
<feature type="transmembrane region" description="Helical" evidence="6">
    <location>
        <begin position="194"/>
        <end position="214"/>
    </location>
</feature>
<evidence type="ECO:0000256" key="2">
    <source>
        <dbReference type="ARBA" id="ARBA00022692"/>
    </source>
</evidence>
<feature type="transmembrane region" description="Helical" evidence="6">
    <location>
        <begin position="235"/>
        <end position="255"/>
    </location>
</feature>
<feature type="transmembrane region" description="Helical" evidence="6">
    <location>
        <begin position="289"/>
        <end position="310"/>
    </location>
</feature>
<feature type="transmembrane region" description="Helical" evidence="6">
    <location>
        <begin position="34"/>
        <end position="54"/>
    </location>
</feature>
<evidence type="ECO:0000313" key="9">
    <source>
        <dbReference type="Proteomes" id="UP000323708"/>
    </source>
</evidence>
<keyword evidence="8" id="KW-0436">Ligase</keyword>
<feature type="transmembrane region" description="Helical" evidence="6">
    <location>
        <begin position="119"/>
        <end position="138"/>
    </location>
</feature>
<dbReference type="Pfam" id="PF04932">
    <property type="entry name" value="Wzy_C"/>
    <property type="match status" value="1"/>
</dbReference>
<evidence type="ECO:0000256" key="6">
    <source>
        <dbReference type="SAM" id="Phobius"/>
    </source>
</evidence>
<feature type="transmembrane region" description="Helical" evidence="6">
    <location>
        <begin position="406"/>
        <end position="425"/>
    </location>
</feature>
<dbReference type="RefSeq" id="WP_149612678.1">
    <property type="nucleotide sequence ID" value="NZ_VTUX01000009.1"/>
</dbReference>
<dbReference type="PANTHER" id="PTHR37422">
    <property type="entry name" value="TEICHURONIC ACID BIOSYNTHESIS PROTEIN TUAE"/>
    <property type="match status" value="1"/>
</dbReference>
<keyword evidence="9" id="KW-1185">Reference proteome</keyword>
<comment type="subcellular location">
    <subcellularLocation>
        <location evidence="1">Membrane</location>
        <topology evidence="1">Multi-pass membrane protein</topology>
    </subcellularLocation>
</comment>
<gene>
    <name evidence="8" type="ORF">F0M18_17075</name>
</gene>
<keyword evidence="3 6" id="KW-1133">Transmembrane helix</keyword>
<evidence type="ECO:0000256" key="1">
    <source>
        <dbReference type="ARBA" id="ARBA00004141"/>
    </source>
</evidence>
<evidence type="ECO:0000256" key="3">
    <source>
        <dbReference type="ARBA" id="ARBA00022989"/>
    </source>
</evidence>
<dbReference type="AlphaFoldDB" id="A0A5B0WRG5"/>
<proteinExistence type="predicted"/>
<feature type="region of interest" description="Disordered" evidence="5">
    <location>
        <begin position="471"/>
        <end position="493"/>
    </location>
</feature>
<organism evidence="8 9">
    <name type="scientific">Pseudohalioglobus sediminis</name>
    <dbReference type="NCBI Taxonomy" id="2606449"/>
    <lineage>
        <taxon>Bacteria</taxon>
        <taxon>Pseudomonadati</taxon>
        <taxon>Pseudomonadota</taxon>
        <taxon>Gammaproteobacteria</taxon>
        <taxon>Cellvibrionales</taxon>
        <taxon>Halieaceae</taxon>
        <taxon>Pseudohalioglobus</taxon>
    </lineage>
</organism>
<accession>A0A5B0WRG5</accession>
<feature type="transmembrane region" description="Helical" evidence="6">
    <location>
        <begin position="9"/>
        <end position="28"/>
    </location>
</feature>
<dbReference type="InterPro" id="IPR007016">
    <property type="entry name" value="O-antigen_ligase-rel_domated"/>
</dbReference>